<comment type="caution">
    <text evidence="2">The sequence shown here is derived from an EMBL/GenBank/DDBJ whole genome shotgun (WGS) entry which is preliminary data.</text>
</comment>
<keyword evidence="3" id="KW-1185">Reference proteome</keyword>
<accession>A0A6L9MEN3</accession>
<reference evidence="2 3" key="1">
    <citation type="submission" date="2020-01" db="EMBL/GenBank/DDBJ databases">
        <title>Genomes of bacteria type strains.</title>
        <authorList>
            <person name="Chen J."/>
            <person name="Zhu S."/>
            <person name="Chen J."/>
        </authorList>
    </citation>
    <scope>NUCLEOTIDE SEQUENCE [LARGE SCALE GENOMIC DNA]</scope>
    <source>
        <strain evidence="2 3">KCTC 52919</strain>
    </source>
</reference>
<organism evidence="2 3">
    <name type="scientific">Aurantimonas aggregata</name>
    <dbReference type="NCBI Taxonomy" id="2047720"/>
    <lineage>
        <taxon>Bacteria</taxon>
        <taxon>Pseudomonadati</taxon>
        <taxon>Pseudomonadota</taxon>
        <taxon>Alphaproteobacteria</taxon>
        <taxon>Hyphomicrobiales</taxon>
        <taxon>Aurantimonadaceae</taxon>
        <taxon>Aurantimonas</taxon>
    </lineage>
</organism>
<evidence type="ECO:0008006" key="4">
    <source>
        <dbReference type="Google" id="ProtNLM"/>
    </source>
</evidence>
<dbReference type="RefSeq" id="WP_163043087.1">
    <property type="nucleotide sequence ID" value="NZ_JAAAMJ010000003.1"/>
</dbReference>
<dbReference type="EMBL" id="JAAAMJ010000003">
    <property type="protein sequence ID" value="NDV86334.1"/>
    <property type="molecule type" value="Genomic_DNA"/>
</dbReference>
<dbReference type="AlphaFoldDB" id="A0A6L9MEN3"/>
<dbReference type="Proteomes" id="UP000476332">
    <property type="component" value="Unassembled WGS sequence"/>
</dbReference>
<evidence type="ECO:0000256" key="1">
    <source>
        <dbReference type="SAM" id="Phobius"/>
    </source>
</evidence>
<evidence type="ECO:0000313" key="2">
    <source>
        <dbReference type="EMBL" id="NDV86334.1"/>
    </source>
</evidence>
<proteinExistence type="predicted"/>
<protein>
    <recommendedName>
        <fullName evidence="4">Double Cache domain-containing protein</fullName>
    </recommendedName>
</protein>
<sequence>MTAVPLSVNGNEAPPAERGMPIAWLLPLMLTVLVMVAVVPVVLLGYLGARDNTDRLMRDRSELVLDGIVGTLVSQLEQVETLLGHAVEAGGGASLDTRDLDVRRAFLAAAVAAAPQVDMIALALPDQSWLILEGGNWRDHGAAMGEQPHVRQAVNKLNADLGSLWFGPFWSPALEEPVIAFGTALKSARRDHAGALVAMVPIHKLSGYLMETANDFGQTPFVLLGRSRVLAHPELTRASQVVGRQRDQIPRIGAFGDRVLARIWSRQANDLSRAQPFRRSRGHWSWLEPDGFESNAYVYRALAGYGTEPWTVGFH</sequence>
<gene>
    <name evidence="2" type="ORF">GTW51_06425</name>
</gene>
<name>A0A6L9MEN3_9HYPH</name>
<feature type="transmembrane region" description="Helical" evidence="1">
    <location>
        <begin position="22"/>
        <end position="48"/>
    </location>
</feature>
<keyword evidence="1" id="KW-0472">Membrane</keyword>
<evidence type="ECO:0000313" key="3">
    <source>
        <dbReference type="Proteomes" id="UP000476332"/>
    </source>
</evidence>
<keyword evidence="1" id="KW-0812">Transmembrane</keyword>
<keyword evidence="1" id="KW-1133">Transmembrane helix</keyword>